<dbReference type="PANTHER" id="PTHR47763:SF1">
    <property type="entry name" value="DUF659 DOMAIN-CONTAINING PROTEIN"/>
    <property type="match status" value="1"/>
</dbReference>
<organism evidence="5 6">
    <name type="scientific">Adineta ricciae</name>
    <name type="common">Rotifer</name>
    <dbReference type="NCBI Taxonomy" id="249248"/>
    <lineage>
        <taxon>Eukaryota</taxon>
        <taxon>Metazoa</taxon>
        <taxon>Spiralia</taxon>
        <taxon>Gnathifera</taxon>
        <taxon>Rotifera</taxon>
        <taxon>Eurotatoria</taxon>
        <taxon>Bdelloidea</taxon>
        <taxon>Adinetida</taxon>
        <taxon>Adinetidae</taxon>
        <taxon>Adineta</taxon>
    </lineage>
</organism>
<keyword evidence="3" id="KW-0732">Signal</keyword>
<dbReference type="CDD" id="cd00198">
    <property type="entry name" value="vWFA"/>
    <property type="match status" value="1"/>
</dbReference>
<dbReference type="SUPFAM" id="SSF52540">
    <property type="entry name" value="P-loop containing nucleoside triphosphate hydrolases"/>
    <property type="match status" value="1"/>
</dbReference>
<dbReference type="OrthoDB" id="10045389at2759"/>
<reference evidence="5" key="1">
    <citation type="submission" date="2021-02" db="EMBL/GenBank/DDBJ databases">
        <authorList>
            <person name="Nowell W R."/>
        </authorList>
    </citation>
    <scope>NUCLEOTIDE SEQUENCE</scope>
</reference>
<dbReference type="SUPFAM" id="SSF53300">
    <property type="entry name" value="vWA-like"/>
    <property type="match status" value="1"/>
</dbReference>
<sequence>MDATLTYAKVFETFEDISSEYKLKKIKYNADEFSKFFSQFSLDAGKITCVGFIGDAKEVTNAASQFLNITQDKSQEVLQHLLDDSTSQLALPVTTNTIHEARESLLLVKNFNQVAFLYCPPGSTLWSGPLSPTALAVDYVRYMLDVCERIVVIPPDGIENETNTTNPFQDTVNTTVHLQERSVRPNETISISQLNNSQVPPHIDNCRDRHNSLESRCDTQIRVLQDHTQFLYMHHLHSNTESKKKEIIVSSKDLENSYRNSNKPIDYDKAITYVEGSWFKPDLFSTLKDRAMKVFREFIPDEEHAAFVTLLDEIHERYQSITRDNLVKANEQYIKQLVKQFKDHSCLKYYNGQEFKKDSCGSSVGRDLSNSLETSISDYTKSGTKCSSSCVTVDYIVKSIHQVGNCSDKIYELQELLQKYEPESLQYMMHKDRNSQLYDDIKKSWQKYLQKRDVSLTDSQKDIRQSSINELVLWLNQRAQKTTHTSHFDLNCNFYEINPIIDVEANVGDFKISRKPFQLKIREAGSIENPRLSQLFFVSNKIGYLSLSNFPPGKSSLYYFNFSRADNPELELARRLSSPVTKFLMNEKSNIYFIYDNLNRRVERGKMDERTGCLQAPTPVHTLYDKIVEDLFDKDGSPKVLIHIETACFLYGSDSILFFDEQSNLIEYRYINETMKHVCRRVNEDTYIKKVELSPTGDPESIYFALDVISTGKCILLQCKTSVDIYDLTWTKTGTLPIIEPLSFVGFKSFADQTNTYVTLLDKKSNVTVFLLRGLSATRTLEVHRDESQQVRGFPVLDIFYIAQRKFGPSSDSIGSPCKTQIVLILPEKLFPTPNKLHTYFTHLYTQISLHDMRRIIETRVPIHVATIEESNMFPLQDGRNITNDIVAWKISKDNKTGLIQCITELTRIGSYEQLLLECAQPVKVIAIVGRQSGDVNTLALQPLKHGFLITLGKSYFLNRVTGTRFNVASTRCTDGIWLSVAFLHNEVVVVLDCEGLFSTRRNDIEEMKLCLTLAAVTDVFLLNQDLSFNRHLNQLFSNFAKSCDRVKGSQLFKGHLMMVIRDVSSQDAEGAYVELISNVRQQAGSNRSGYLEKLFGGKIVGQCLHHFENRVFDAEIELVRKMIISLPFRWSTGRDFLESLKLTLAQVHTDDDTVMDIHRLKMAFSRLEREAYVMMAQGGNQFSTCDKLTIHVQQLANPNIEDKIIVDQERLNFTDGNEVIDFYFTILDSDKKEESFKMINTLIQLIENHFDCKYQEAHHNTWLTNLSKVQTITLEHRVAFIVSHVRNQLTNDPTYTADIKDFETALKTRLVQFGQSMRLCLRSCHRCRRLCNSRFDHRDDCNCETDHICRAPCELCNGVNTCFQLYGHEDKHRCNDGHTCGKPCTKTTTCMLLCSLEVDHDNQDVHDCTNRHYCAQKCSQYPKCDKNCAFDAQIDHKDHICTETVCPFSCQILECRRRCIFVNHAHQRLIDDAKKNKLKMGELIIDYHVCENEHSCAYDCIQEGVCSIGYDIIEKQWENAMNTFPYKFYEPKPTRSKCILPIPIHTLTHGTQAHNCKIEHRCGYQCPECRSFCQLPNKHLESYHHTNTHRNKECNVFVSKHSESKSVVIKVDGRSHEYKPGESCKPEICSESCERRGRSHFHLKPCPGEHGCAGKLYSYARHSDDSWYPYQDRKYDLWLCEAYWHSLGWSVPYNDDILGIVNACSFFCPHPSHIDDSPNFCIANAWHSGDHVFKCKHDVVDKLDIVFCCDATGSMSSYIIESKKTVHRIIGATKVIKDVKFRFVAYRDHPPQDTSFVTNSNPENLSDSTAIMKYVDSIQATGGGDGPEVRNLSHLLWVFLIKKNFLKAVLDGLNDAVMNTRWRDSSALKYIVHIADAPPHGILYTSGGDHWPAGCPCGLTIEGISASLNDKKIRYKLMKIGTYPNTMASVFKTHITNFEETDLSAALDLSDKFVDILARDLQREEIDVIV</sequence>
<dbReference type="InterPro" id="IPR056861">
    <property type="entry name" value="HMCN1-like_VWA"/>
</dbReference>
<dbReference type="Pfam" id="PF25106">
    <property type="entry name" value="VWA_4"/>
    <property type="match status" value="1"/>
</dbReference>
<dbReference type="GO" id="GO:0004674">
    <property type="term" value="F:protein serine/threonine kinase activity"/>
    <property type="evidence" value="ECO:0007669"/>
    <property type="project" value="TreeGrafter"/>
</dbReference>
<evidence type="ECO:0000256" key="3">
    <source>
        <dbReference type="ARBA" id="ARBA00022729"/>
    </source>
</evidence>
<dbReference type="Gene3D" id="3.40.50.410">
    <property type="entry name" value="von Willebrand factor, type A domain"/>
    <property type="match status" value="1"/>
</dbReference>
<comment type="subcellular location">
    <subcellularLocation>
        <location evidence="1">Secreted</location>
    </subcellularLocation>
</comment>
<dbReference type="Proteomes" id="UP000663852">
    <property type="component" value="Unassembled WGS sequence"/>
</dbReference>
<feature type="domain" description="Hemicentin-1-like von Willebrand factor A" evidence="4">
    <location>
        <begin position="1746"/>
        <end position="1830"/>
    </location>
</feature>
<accession>A0A815LHB8</accession>
<dbReference type="PANTHER" id="PTHR47763">
    <property type="entry name" value="ALPHA-PROTEIN KINASE VWKA"/>
    <property type="match status" value="1"/>
</dbReference>
<evidence type="ECO:0000259" key="4">
    <source>
        <dbReference type="Pfam" id="PF25106"/>
    </source>
</evidence>
<evidence type="ECO:0000313" key="5">
    <source>
        <dbReference type="EMBL" id="CAF1406729.1"/>
    </source>
</evidence>
<gene>
    <name evidence="5" type="ORF">EDS130_LOCUS36413</name>
</gene>
<evidence type="ECO:0000256" key="1">
    <source>
        <dbReference type="ARBA" id="ARBA00004613"/>
    </source>
</evidence>
<comment type="caution">
    <text evidence="5">The sequence shown here is derived from an EMBL/GenBank/DDBJ whole genome shotgun (WGS) entry which is preliminary data.</text>
</comment>
<keyword evidence="2" id="KW-0964">Secreted</keyword>
<dbReference type="EMBL" id="CAJNOJ010000338">
    <property type="protein sequence ID" value="CAF1406729.1"/>
    <property type="molecule type" value="Genomic_DNA"/>
</dbReference>
<evidence type="ECO:0000313" key="6">
    <source>
        <dbReference type="Proteomes" id="UP000663852"/>
    </source>
</evidence>
<dbReference type="InterPro" id="IPR052969">
    <property type="entry name" value="Thr-specific_kinase-like"/>
</dbReference>
<dbReference type="InterPro" id="IPR036465">
    <property type="entry name" value="vWFA_dom_sf"/>
</dbReference>
<dbReference type="InterPro" id="IPR027417">
    <property type="entry name" value="P-loop_NTPase"/>
</dbReference>
<protein>
    <recommendedName>
        <fullName evidence="4">Hemicentin-1-like von Willebrand factor A domain-containing protein</fullName>
    </recommendedName>
</protein>
<dbReference type="GO" id="GO:0005737">
    <property type="term" value="C:cytoplasm"/>
    <property type="evidence" value="ECO:0007669"/>
    <property type="project" value="TreeGrafter"/>
</dbReference>
<dbReference type="Gene3D" id="3.40.50.300">
    <property type="entry name" value="P-loop containing nucleotide triphosphate hydrolases"/>
    <property type="match status" value="1"/>
</dbReference>
<evidence type="ECO:0000256" key="2">
    <source>
        <dbReference type="ARBA" id="ARBA00022525"/>
    </source>
</evidence>
<name>A0A815LHB8_ADIRI</name>
<proteinExistence type="predicted"/>